<dbReference type="Gene3D" id="2.20.70.10">
    <property type="match status" value="1"/>
</dbReference>
<comment type="caution">
    <text evidence="2">The sequence shown here is derived from an EMBL/GenBank/DDBJ whole genome shotgun (WGS) entry which is preliminary data.</text>
</comment>
<dbReference type="Proteomes" id="UP000481153">
    <property type="component" value="Unassembled WGS sequence"/>
</dbReference>
<feature type="coiled-coil region" evidence="1">
    <location>
        <begin position="317"/>
        <end position="358"/>
    </location>
</feature>
<organism evidence="2 3">
    <name type="scientific">Aphanomyces euteiches</name>
    <dbReference type="NCBI Taxonomy" id="100861"/>
    <lineage>
        <taxon>Eukaryota</taxon>
        <taxon>Sar</taxon>
        <taxon>Stramenopiles</taxon>
        <taxon>Oomycota</taxon>
        <taxon>Saprolegniomycetes</taxon>
        <taxon>Saprolegniales</taxon>
        <taxon>Verrucalvaceae</taxon>
        <taxon>Aphanomyces</taxon>
    </lineage>
</organism>
<name>A0A6G0XT04_9STRA</name>
<keyword evidence="1" id="KW-0175">Coiled coil</keyword>
<feature type="coiled-coil region" evidence="1">
    <location>
        <begin position="161"/>
        <end position="236"/>
    </location>
</feature>
<accession>A0A6G0XT04</accession>
<dbReference type="InterPro" id="IPR001202">
    <property type="entry name" value="WW_dom"/>
</dbReference>
<protein>
    <recommendedName>
        <fullName evidence="4">WW domain-containing protein</fullName>
    </recommendedName>
</protein>
<dbReference type="CDD" id="cd00201">
    <property type="entry name" value="WW"/>
    <property type="match status" value="1"/>
</dbReference>
<evidence type="ECO:0000256" key="1">
    <source>
        <dbReference type="SAM" id="Coils"/>
    </source>
</evidence>
<evidence type="ECO:0000313" key="3">
    <source>
        <dbReference type="Proteomes" id="UP000481153"/>
    </source>
</evidence>
<evidence type="ECO:0000313" key="2">
    <source>
        <dbReference type="EMBL" id="KAF0743467.1"/>
    </source>
</evidence>
<dbReference type="AlphaFoldDB" id="A0A6G0XT04"/>
<sequence length="511" mass="59377">MEKEWMADIWPDFVVVPPTILKPFMKELSEEEKQKRSEAVRMKMRLDEEALRVHERIAHAKQWTFVDNYYYNATTGESSWEMPPVMAYVPPQGWDIVKNQWKDGVVLTLPEDFQSLPPRNADMDENVVSARSDSGGSDSAVDEQLDPIDLRAQVAAEQSILEKFNKEAAASKLRLETLSHQLQKAVERKITDEESQIQAAYNALVEEEKKRRMKEARERQAAAMEAKAKLEKQEGKSKTPKNKLQNADMKLDVDLENIQIPVDDSQPRLCTPLTNVPSVRMHLKTDEAYQHMQTVRIKVDAHVKREDLLWEAHDNFRESIEKEIQAAQTALESTIQDMDRSKETLEKSKAEFERIKEAPPMPQLHSVPEVEGRTQFEVYDELMREWEENEVQRRVDIEELTETIAQMEHRLATTTLDRMRDDIACLQEILKCEIERGAGLWSKKREYGVWRTKMMLDRVDRDEPLVQLRFNGFDDSQGRSCLYFGGKSQVLGKEPFKECFLVLQSSIEYRA</sequence>
<gene>
    <name evidence="2" type="ORF">Ae201684_001802</name>
</gene>
<evidence type="ECO:0008006" key="4">
    <source>
        <dbReference type="Google" id="ProtNLM"/>
    </source>
</evidence>
<proteinExistence type="predicted"/>
<dbReference type="VEuPathDB" id="FungiDB:AeMF1_007656"/>
<reference evidence="2 3" key="1">
    <citation type="submission" date="2019-07" db="EMBL/GenBank/DDBJ databases">
        <title>Genomics analysis of Aphanomyces spp. identifies a new class of oomycete effector associated with host adaptation.</title>
        <authorList>
            <person name="Gaulin E."/>
        </authorList>
    </citation>
    <scope>NUCLEOTIDE SEQUENCE [LARGE SCALE GENOMIC DNA]</scope>
    <source>
        <strain evidence="2 3">ATCC 201684</strain>
    </source>
</reference>
<dbReference type="EMBL" id="VJMJ01000016">
    <property type="protein sequence ID" value="KAF0743467.1"/>
    <property type="molecule type" value="Genomic_DNA"/>
</dbReference>
<keyword evidence="3" id="KW-1185">Reference proteome</keyword>